<comment type="subcellular location">
    <subcellularLocation>
        <location evidence="1">Cell membrane</location>
        <topology evidence="1">Multi-pass membrane protein</topology>
    </subcellularLocation>
</comment>
<comment type="caution">
    <text evidence="10">The sequence shown here is derived from an EMBL/GenBank/DDBJ whole genome shotgun (WGS) entry which is preliminary data.</text>
</comment>
<keyword evidence="11" id="KW-1185">Reference proteome</keyword>
<evidence type="ECO:0000256" key="5">
    <source>
        <dbReference type="ARBA" id="ARBA00023136"/>
    </source>
</evidence>
<feature type="transmembrane region" description="Helical" evidence="8">
    <location>
        <begin position="34"/>
        <end position="52"/>
    </location>
</feature>
<evidence type="ECO:0000256" key="7">
    <source>
        <dbReference type="SAM" id="MobiDB-lite"/>
    </source>
</evidence>
<dbReference type="PANTHER" id="PTHR30509:SF9">
    <property type="entry name" value="MULTIDRUG RESISTANCE PROTEIN MDTO"/>
    <property type="match status" value="1"/>
</dbReference>
<gene>
    <name evidence="10" type="ORF">ACFPO9_23775</name>
</gene>
<comment type="similarity">
    <text evidence="6">Belongs to the YccS/YhfK family.</text>
</comment>
<keyword evidence="4 8" id="KW-1133">Transmembrane helix</keyword>
<name>A0ABW0S3Y7_9BURK</name>
<evidence type="ECO:0000256" key="6">
    <source>
        <dbReference type="ARBA" id="ARBA00043993"/>
    </source>
</evidence>
<dbReference type="Pfam" id="PF13515">
    <property type="entry name" value="FUSC_2"/>
    <property type="match status" value="1"/>
</dbReference>
<sequence length="684" mass="73167">MRHDRHRFDYPGYLRERLLASDPALERLQSGLRALLTAGICAGAFLFLTRWLGLKYELSLGGIVVPMIAAAALPDAGRRQQQVTMAWVPVVASAMLVLGSLVSGNPWLSGACFLLVIFVAFQVRRFGPRASGLGTIAYQSFFYALLLKVPPSKAQWDPVFVFSGCAIAFLIRFWLVPEHPGRMLHSELRAWRARIAALLVDLARGLEQDGGAGRKRVEAQLAALNAQSLDIDSRIEDFGKAPAQGEAARLRDGILHGELAAEAVDAVVRAADGVDDSQDFAAGLHALARDIRKDRPLDAGAWIDRHAPGTLLEAVRWRLRRALAALAALPSLRDPLPAMGDERKPAPAAPPASGAKDGHWPDDTTRRALQACAAALGALLAGRALSPDHWFWAVFAAFVVFTRSATVGQTLSGAWRQVLATVAGVGVGIAAAALVHGSRSIELSLLFVFIAAGFYAFHGLQNAYTVLLSAMLAMLYELMGMDSPGLLLLRLEETAIGAASAILGARFVFPAHTRDESGSRSADLLRAAGKLLRAAWTGHAPETRHAAVRELDRKLQALRQALGPVTGAAYPGSKENRREHLARLARIAYCVRHACAPGACDASSSAQSEALREAARVLAASLDDTAALLDTPGGREQPSAALPALPLPAADEGNIPQQLAMRWLAETDDKLRAIRKELPAPGKP</sequence>
<evidence type="ECO:0000256" key="2">
    <source>
        <dbReference type="ARBA" id="ARBA00022475"/>
    </source>
</evidence>
<evidence type="ECO:0000256" key="3">
    <source>
        <dbReference type="ARBA" id="ARBA00022692"/>
    </source>
</evidence>
<feature type="transmembrane region" description="Helical" evidence="8">
    <location>
        <begin position="441"/>
        <end position="457"/>
    </location>
</feature>
<proteinExistence type="inferred from homology"/>
<keyword evidence="2" id="KW-1003">Cell membrane</keyword>
<feature type="region of interest" description="Disordered" evidence="7">
    <location>
        <begin position="336"/>
        <end position="361"/>
    </location>
</feature>
<feature type="transmembrane region" description="Helical" evidence="8">
    <location>
        <begin position="130"/>
        <end position="147"/>
    </location>
</feature>
<accession>A0ABW0S3Y7</accession>
<feature type="transmembrane region" description="Helical" evidence="8">
    <location>
        <begin position="159"/>
        <end position="176"/>
    </location>
</feature>
<dbReference type="Proteomes" id="UP001596086">
    <property type="component" value="Unassembled WGS sequence"/>
</dbReference>
<keyword evidence="5 8" id="KW-0472">Membrane</keyword>
<keyword evidence="3 8" id="KW-0812">Transmembrane</keyword>
<feature type="transmembrane region" description="Helical" evidence="8">
    <location>
        <begin position="414"/>
        <end position="434"/>
    </location>
</feature>
<evidence type="ECO:0000256" key="1">
    <source>
        <dbReference type="ARBA" id="ARBA00004651"/>
    </source>
</evidence>
<reference evidence="11" key="1">
    <citation type="journal article" date="2019" name="Int. J. Syst. Evol. Microbiol.">
        <title>The Global Catalogue of Microorganisms (GCM) 10K type strain sequencing project: providing services to taxonomists for standard genome sequencing and annotation.</title>
        <authorList>
            <consortium name="The Broad Institute Genomics Platform"/>
            <consortium name="The Broad Institute Genome Sequencing Center for Infectious Disease"/>
            <person name="Wu L."/>
            <person name="Ma J."/>
        </authorList>
    </citation>
    <scope>NUCLEOTIDE SEQUENCE [LARGE SCALE GENOMIC DNA]</scope>
    <source>
        <strain evidence="11">CGMCC 4.5798</strain>
    </source>
</reference>
<dbReference type="EMBL" id="JBHSMZ010000024">
    <property type="protein sequence ID" value="MFC5551547.1"/>
    <property type="molecule type" value="Genomic_DNA"/>
</dbReference>
<dbReference type="RefSeq" id="WP_379775799.1">
    <property type="nucleotide sequence ID" value="NZ_JBHSMZ010000024.1"/>
</dbReference>
<evidence type="ECO:0000313" key="10">
    <source>
        <dbReference type="EMBL" id="MFC5551547.1"/>
    </source>
</evidence>
<organism evidence="10 11">
    <name type="scientific">Massilia aerilata</name>
    <dbReference type="NCBI Taxonomy" id="453817"/>
    <lineage>
        <taxon>Bacteria</taxon>
        <taxon>Pseudomonadati</taxon>
        <taxon>Pseudomonadota</taxon>
        <taxon>Betaproteobacteria</taxon>
        <taxon>Burkholderiales</taxon>
        <taxon>Oxalobacteraceae</taxon>
        <taxon>Telluria group</taxon>
        <taxon>Massilia</taxon>
    </lineage>
</organism>
<evidence type="ECO:0000256" key="4">
    <source>
        <dbReference type="ARBA" id="ARBA00022989"/>
    </source>
</evidence>
<feature type="transmembrane region" description="Helical" evidence="8">
    <location>
        <begin position="390"/>
        <end position="408"/>
    </location>
</feature>
<feature type="domain" description="Integral membrane bound transporter" evidence="9">
    <location>
        <begin position="378"/>
        <end position="503"/>
    </location>
</feature>
<evidence type="ECO:0000313" key="11">
    <source>
        <dbReference type="Proteomes" id="UP001596086"/>
    </source>
</evidence>
<evidence type="ECO:0000259" key="9">
    <source>
        <dbReference type="Pfam" id="PF13515"/>
    </source>
</evidence>
<dbReference type="PANTHER" id="PTHR30509">
    <property type="entry name" value="P-HYDROXYBENZOIC ACID EFFLUX PUMP SUBUNIT-RELATED"/>
    <property type="match status" value="1"/>
</dbReference>
<dbReference type="InterPro" id="IPR049453">
    <property type="entry name" value="Memb_transporter_dom"/>
</dbReference>
<protein>
    <submittedName>
        <fullName evidence="10">FUSC family protein</fullName>
    </submittedName>
</protein>
<evidence type="ECO:0000256" key="8">
    <source>
        <dbReference type="SAM" id="Phobius"/>
    </source>
</evidence>